<protein>
    <submittedName>
        <fullName evidence="3">Uncharacterized protein</fullName>
    </submittedName>
</protein>
<organism evidence="3 4">
    <name type="scientific">Entamoeba invadens IP1</name>
    <dbReference type="NCBI Taxonomy" id="370355"/>
    <lineage>
        <taxon>Eukaryota</taxon>
        <taxon>Amoebozoa</taxon>
        <taxon>Evosea</taxon>
        <taxon>Archamoebae</taxon>
        <taxon>Mastigamoebida</taxon>
        <taxon>Entamoebidae</taxon>
        <taxon>Entamoeba</taxon>
    </lineage>
</organism>
<dbReference type="VEuPathDB" id="AmoebaDB:EIN_523470"/>
<dbReference type="RefSeq" id="XP_004259230.1">
    <property type="nucleotide sequence ID" value="XM_004259182.1"/>
</dbReference>
<evidence type="ECO:0000313" key="3">
    <source>
        <dbReference type="EMBL" id="ELP92459.1"/>
    </source>
</evidence>
<accession>A0A0A1UBG3</accession>
<sequence length="328" mass="38465">MTALFLITVFVITFDVVKGMNPGDKSTKDEEGAKGTTDKDVVDDKELIERMKSEGFAETPTTSPRRKQLQVPSSFESTEDGYVMTYAVLEDFIYLEKISHLFVSSLHNLMNRMKRRYIVYGLDKWVLIERIKQIEEQMSEFAYNIVGKQRIKEDTLKTFLDFFINTYNINELSNPYRLYIDSISFINFKLKVSLHIPQVSRKNYRLQSALQLKYFRSHRDLLNNLLQMPELKNNQLIIKAQETITRFLTYYENVVLNLGFTEEELLKAVLRPFKTRMKKTPPVRISRWVRGVLRNDPTVLASQSLRARRSSSYDNSHTELESARRKSI</sequence>
<feature type="region of interest" description="Disordered" evidence="1">
    <location>
        <begin position="306"/>
        <end position="328"/>
    </location>
</feature>
<evidence type="ECO:0000256" key="2">
    <source>
        <dbReference type="SAM" id="SignalP"/>
    </source>
</evidence>
<proteinExistence type="predicted"/>
<evidence type="ECO:0000313" key="4">
    <source>
        <dbReference type="Proteomes" id="UP000014680"/>
    </source>
</evidence>
<feature type="chain" id="PRO_5001980411" evidence="2">
    <location>
        <begin position="20"/>
        <end position="328"/>
    </location>
</feature>
<gene>
    <name evidence="3" type="ORF">EIN_523470</name>
</gene>
<keyword evidence="2" id="KW-0732">Signal</keyword>
<dbReference type="Proteomes" id="UP000014680">
    <property type="component" value="Unassembled WGS sequence"/>
</dbReference>
<name>A0A0A1UBG3_ENTIV</name>
<feature type="signal peptide" evidence="2">
    <location>
        <begin position="1"/>
        <end position="19"/>
    </location>
</feature>
<feature type="region of interest" description="Disordered" evidence="1">
    <location>
        <begin position="53"/>
        <end position="73"/>
    </location>
</feature>
<dbReference type="GeneID" id="14891465"/>
<feature type="compositionally biased region" description="Basic and acidic residues" evidence="1">
    <location>
        <begin position="316"/>
        <end position="328"/>
    </location>
</feature>
<evidence type="ECO:0000256" key="1">
    <source>
        <dbReference type="SAM" id="MobiDB-lite"/>
    </source>
</evidence>
<dbReference type="EMBL" id="KB206368">
    <property type="protein sequence ID" value="ELP92459.1"/>
    <property type="molecule type" value="Genomic_DNA"/>
</dbReference>
<reference evidence="3 4" key="1">
    <citation type="submission" date="2012-10" db="EMBL/GenBank/DDBJ databases">
        <authorList>
            <person name="Zafar N."/>
            <person name="Inman J."/>
            <person name="Hall N."/>
            <person name="Lorenzi H."/>
            <person name="Caler E."/>
        </authorList>
    </citation>
    <scope>NUCLEOTIDE SEQUENCE [LARGE SCALE GENOMIC DNA]</scope>
    <source>
        <strain evidence="3 4">IP1</strain>
    </source>
</reference>
<dbReference type="AlphaFoldDB" id="A0A0A1UBG3"/>
<dbReference type="KEGG" id="eiv:EIN_523470"/>
<keyword evidence="4" id="KW-1185">Reference proteome</keyword>